<keyword evidence="2" id="KW-0812">Transmembrane</keyword>
<dbReference type="OrthoDB" id="1063785at2759"/>
<organism evidence="4 5">
    <name type="scientific">Rhamnella rubrinervis</name>
    <dbReference type="NCBI Taxonomy" id="2594499"/>
    <lineage>
        <taxon>Eukaryota</taxon>
        <taxon>Viridiplantae</taxon>
        <taxon>Streptophyta</taxon>
        <taxon>Embryophyta</taxon>
        <taxon>Tracheophyta</taxon>
        <taxon>Spermatophyta</taxon>
        <taxon>Magnoliopsida</taxon>
        <taxon>eudicotyledons</taxon>
        <taxon>Gunneridae</taxon>
        <taxon>Pentapetalae</taxon>
        <taxon>rosids</taxon>
        <taxon>fabids</taxon>
        <taxon>Rosales</taxon>
        <taxon>Rhamnaceae</taxon>
        <taxon>rhamnoid group</taxon>
        <taxon>Rhamneae</taxon>
        <taxon>Rhamnella</taxon>
    </lineage>
</organism>
<dbReference type="InterPro" id="IPR036186">
    <property type="entry name" value="Serpin_sf"/>
</dbReference>
<dbReference type="AlphaFoldDB" id="A0A8K0MGH4"/>
<dbReference type="InterPro" id="IPR023796">
    <property type="entry name" value="Serpin_dom"/>
</dbReference>
<evidence type="ECO:0000259" key="3">
    <source>
        <dbReference type="Pfam" id="PF00079"/>
    </source>
</evidence>
<keyword evidence="2" id="KW-0472">Membrane</keyword>
<protein>
    <recommendedName>
        <fullName evidence="3">Serpin domain-containing protein</fullName>
    </recommendedName>
</protein>
<dbReference type="PANTHER" id="PTHR11461">
    <property type="entry name" value="SERINE PROTEASE INHIBITOR, SERPIN"/>
    <property type="match status" value="1"/>
</dbReference>
<dbReference type="InterPro" id="IPR000215">
    <property type="entry name" value="Serpin_fam"/>
</dbReference>
<sequence length="140" mass="15438">MRGIKFIATARKFFKVTVVFSTLHAFYIPKFRFSFKFKASETTKEIGLELTFKPGELTEMVDGPNSDQLCVSGLFCKSFIEVNEEGTEAAASSAALSMFLSASSSPPTFVAGRPFLFTIREETHGMVFFIGALLKPLLDA</sequence>
<comment type="similarity">
    <text evidence="1">Belongs to the serpin family.</text>
</comment>
<proteinExistence type="inferred from homology"/>
<dbReference type="Proteomes" id="UP000796880">
    <property type="component" value="Unassembled WGS sequence"/>
</dbReference>
<evidence type="ECO:0000256" key="1">
    <source>
        <dbReference type="ARBA" id="ARBA00009500"/>
    </source>
</evidence>
<name>A0A8K0MGH4_9ROSA</name>
<dbReference type="InterPro" id="IPR042178">
    <property type="entry name" value="Serpin_sf_1"/>
</dbReference>
<dbReference type="GO" id="GO:0004867">
    <property type="term" value="F:serine-type endopeptidase inhibitor activity"/>
    <property type="evidence" value="ECO:0007669"/>
    <property type="project" value="InterPro"/>
</dbReference>
<keyword evidence="5" id="KW-1185">Reference proteome</keyword>
<dbReference type="PANTHER" id="PTHR11461:SF340">
    <property type="entry name" value="SERPIN DOMAIN-CONTAINING PROTEIN"/>
    <property type="match status" value="1"/>
</dbReference>
<comment type="caution">
    <text evidence="4">The sequence shown here is derived from an EMBL/GenBank/DDBJ whole genome shotgun (WGS) entry which is preliminary data.</text>
</comment>
<dbReference type="SUPFAM" id="SSF56574">
    <property type="entry name" value="Serpins"/>
    <property type="match status" value="1"/>
</dbReference>
<dbReference type="Pfam" id="PF00079">
    <property type="entry name" value="Serpin"/>
    <property type="match status" value="1"/>
</dbReference>
<dbReference type="GO" id="GO:0005615">
    <property type="term" value="C:extracellular space"/>
    <property type="evidence" value="ECO:0007669"/>
    <property type="project" value="InterPro"/>
</dbReference>
<feature type="domain" description="Serpin" evidence="3">
    <location>
        <begin position="25"/>
        <end position="136"/>
    </location>
</feature>
<reference evidence="4" key="1">
    <citation type="submission" date="2020-03" db="EMBL/GenBank/DDBJ databases">
        <title>A high-quality chromosome-level genome assembly of a woody plant with both climbing and erect habits, Rhamnella rubrinervis.</title>
        <authorList>
            <person name="Lu Z."/>
            <person name="Yang Y."/>
            <person name="Zhu X."/>
            <person name="Sun Y."/>
        </authorList>
    </citation>
    <scope>NUCLEOTIDE SEQUENCE</scope>
    <source>
        <strain evidence="4">BYM</strain>
        <tissue evidence="4">Leaf</tissue>
    </source>
</reference>
<keyword evidence="2" id="KW-1133">Transmembrane helix</keyword>
<evidence type="ECO:0000313" key="5">
    <source>
        <dbReference type="Proteomes" id="UP000796880"/>
    </source>
</evidence>
<feature type="transmembrane region" description="Helical" evidence="2">
    <location>
        <begin position="12"/>
        <end position="29"/>
    </location>
</feature>
<dbReference type="Gene3D" id="3.30.497.10">
    <property type="entry name" value="Antithrombin, subunit I, domain 2"/>
    <property type="match status" value="1"/>
</dbReference>
<gene>
    <name evidence="4" type="ORF">FNV43_RR14615</name>
</gene>
<evidence type="ECO:0000313" key="4">
    <source>
        <dbReference type="EMBL" id="KAF3444922.1"/>
    </source>
</evidence>
<accession>A0A8K0MGH4</accession>
<evidence type="ECO:0000256" key="2">
    <source>
        <dbReference type="SAM" id="Phobius"/>
    </source>
</evidence>
<dbReference type="EMBL" id="VOIH02000006">
    <property type="protein sequence ID" value="KAF3444922.1"/>
    <property type="molecule type" value="Genomic_DNA"/>
</dbReference>